<protein>
    <submittedName>
        <fullName evidence="2">Uncharacterized protein</fullName>
    </submittedName>
</protein>
<evidence type="ECO:0000313" key="2">
    <source>
        <dbReference type="EMBL" id="PZE21630.1"/>
    </source>
</evidence>
<keyword evidence="1" id="KW-0472">Membrane</keyword>
<evidence type="ECO:0000256" key="1">
    <source>
        <dbReference type="SAM" id="Phobius"/>
    </source>
</evidence>
<proteinExistence type="predicted"/>
<keyword evidence="1" id="KW-1133">Transmembrane helix</keyword>
<name>A0A2W1NDD7_PAEXE</name>
<dbReference type="EMBL" id="NHRJ02000002">
    <property type="protein sequence ID" value="PZE21630.1"/>
    <property type="molecule type" value="Genomic_DNA"/>
</dbReference>
<feature type="transmembrane region" description="Helical" evidence="1">
    <location>
        <begin position="114"/>
        <end position="137"/>
    </location>
</feature>
<dbReference type="RefSeq" id="WP_089198772.1">
    <property type="nucleotide sequence ID" value="NZ_NHRJ02000002.1"/>
</dbReference>
<sequence length="158" mass="16939">MQKLKAFVASVLFGAVVSVVSSFLFLLFAQNWAAGISSLWGGGWLYVATFIPFVMAFPMVGHYLANTARVTNRTMWLASFISAFLVTLVSGAVGAIFAEYIIRGSLDTVNMEGTLLWGGIYAAVLLPITGVFARVILHIYATFLVKIGVVPKGIIPGS</sequence>
<organism evidence="2 3">
    <name type="scientific">Paenibacillus xerothermodurans</name>
    <dbReference type="NCBI Taxonomy" id="1977292"/>
    <lineage>
        <taxon>Bacteria</taxon>
        <taxon>Bacillati</taxon>
        <taxon>Bacillota</taxon>
        <taxon>Bacilli</taxon>
        <taxon>Bacillales</taxon>
        <taxon>Paenibacillaceae</taxon>
        <taxon>Paenibacillus</taxon>
    </lineage>
</organism>
<comment type="caution">
    <text evidence="2">The sequence shown here is derived from an EMBL/GenBank/DDBJ whole genome shotgun (WGS) entry which is preliminary data.</text>
</comment>
<dbReference type="OrthoDB" id="2736223at2"/>
<feature type="transmembrane region" description="Helical" evidence="1">
    <location>
        <begin position="77"/>
        <end position="102"/>
    </location>
</feature>
<dbReference type="AlphaFoldDB" id="A0A2W1NDD7"/>
<feature type="transmembrane region" description="Helical" evidence="1">
    <location>
        <begin position="7"/>
        <end position="32"/>
    </location>
</feature>
<keyword evidence="1" id="KW-0812">Transmembrane</keyword>
<gene>
    <name evidence="2" type="ORF">CBW46_004185</name>
</gene>
<feature type="transmembrane region" description="Helical" evidence="1">
    <location>
        <begin position="44"/>
        <end position="65"/>
    </location>
</feature>
<accession>A0A2W1NDD7</accession>
<keyword evidence="3" id="KW-1185">Reference proteome</keyword>
<dbReference type="Proteomes" id="UP000214746">
    <property type="component" value="Unassembled WGS sequence"/>
</dbReference>
<evidence type="ECO:0000313" key="3">
    <source>
        <dbReference type="Proteomes" id="UP000214746"/>
    </source>
</evidence>
<reference evidence="2" key="1">
    <citation type="submission" date="2018-06" db="EMBL/GenBank/DDBJ databases">
        <title>Paenibacillus xerothermodurans sp. nov. an extremely dry heat resistant spore forming bacterium isolated from the soil of Cape Canaveral, Florida.</title>
        <authorList>
            <person name="Seuylemezian A."/>
            <person name="Kaur N."/>
            <person name="Patil P."/>
            <person name="Patil P."/>
            <person name="Mayilraj S."/>
            <person name="Vaishampayan P."/>
        </authorList>
    </citation>
    <scope>NUCLEOTIDE SEQUENCE [LARGE SCALE GENOMIC DNA]</scope>
    <source>
        <strain evidence="2">ATCC 27380</strain>
    </source>
</reference>